<keyword evidence="1" id="KW-0732">Signal</keyword>
<dbReference type="RefSeq" id="WP_084520175.1">
    <property type="nucleotide sequence ID" value="NZ_QQAZ01000020.1"/>
</dbReference>
<name>A0A370GJZ9_9NOCA</name>
<accession>A0A370GJZ9</accession>
<feature type="chain" id="PRO_5039707606" description="DUF8175 domain-containing protein" evidence="1">
    <location>
        <begin position="26"/>
        <end position="211"/>
    </location>
</feature>
<proteinExistence type="predicted"/>
<dbReference type="Proteomes" id="UP000255355">
    <property type="component" value="Unassembled WGS sequence"/>
</dbReference>
<comment type="caution">
    <text evidence="3">The sequence shown here is derived from an EMBL/GenBank/DDBJ whole genome shotgun (WGS) entry which is preliminary data.</text>
</comment>
<evidence type="ECO:0000313" key="4">
    <source>
        <dbReference type="Proteomes" id="UP000255355"/>
    </source>
</evidence>
<dbReference type="STRING" id="1210089.GCA_001613165_06081"/>
<dbReference type="EMBL" id="QQAZ01000020">
    <property type="protein sequence ID" value="RDI43589.1"/>
    <property type="molecule type" value="Genomic_DNA"/>
</dbReference>
<dbReference type="OrthoDB" id="4426844at2"/>
<feature type="domain" description="DUF8175" evidence="2">
    <location>
        <begin position="38"/>
        <end position="197"/>
    </location>
</feature>
<evidence type="ECO:0000256" key="1">
    <source>
        <dbReference type="SAM" id="SignalP"/>
    </source>
</evidence>
<protein>
    <recommendedName>
        <fullName evidence="2">DUF8175 domain-containing protein</fullName>
    </recommendedName>
</protein>
<gene>
    <name evidence="3" type="ORF">DFR68_12056</name>
</gene>
<reference evidence="3 4" key="1">
    <citation type="submission" date="2018-07" db="EMBL/GenBank/DDBJ databases">
        <title>Genomic Encyclopedia of Type Strains, Phase IV (KMG-IV): sequencing the most valuable type-strain genomes for metagenomic binning, comparative biology and taxonomic classification.</title>
        <authorList>
            <person name="Goeker M."/>
        </authorList>
    </citation>
    <scope>NUCLEOTIDE SEQUENCE [LARGE SCALE GENOMIC DNA]</scope>
    <source>
        <strain evidence="3 4">DSM 44952</strain>
    </source>
</reference>
<keyword evidence="4" id="KW-1185">Reference proteome</keyword>
<sequence length="211" mass="21936">MKHPTPATATTAVLAVGVIGLSALAGCGSSDDPGAPQVAVDTADVHDAPTNLKSTGFQGILLPVADQGPHQQNGPAATGFDHNPVGAALAAIHATVRMSVATDTQWPVIGQQMLAPGPGRDTWALARAQLSITEPAAVVPKVLGYQVTSYTPDRTDIAIYTLQPDTSLTRNTATVVWQSEDWKLLVPDQPRAPAVSTLLSLPADLITLPMR</sequence>
<dbReference type="AlphaFoldDB" id="A0A370GJZ9"/>
<dbReference type="Pfam" id="PF26526">
    <property type="entry name" value="DUF8175"/>
    <property type="match status" value="1"/>
</dbReference>
<organism evidence="3 4">
    <name type="scientific">Nocardia mexicana</name>
    <dbReference type="NCBI Taxonomy" id="279262"/>
    <lineage>
        <taxon>Bacteria</taxon>
        <taxon>Bacillati</taxon>
        <taxon>Actinomycetota</taxon>
        <taxon>Actinomycetes</taxon>
        <taxon>Mycobacteriales</taxon>
        <taxon>Nocardiaceae</taxon>
        <taxon>Nocardia</taxon>
    </lineage>
</organism>
<dbReference type="PROSITE" id="PS51257">
    <property type="entry name" value="PROKAR_LIPOPROTEIN"/>
    <property type="match status" value="1"/>
</dbReference>
<evidence type="ECO:0000313" key="3">
    <source>
        <dbReference type="EMBL" id="RDI43589.1"/>
    </source>
</evidence>
<evidence type="ECO:0000259" key="2">
    <source>
        <dbReference type="Pfam" id="PF26526"/>
    </source>
</evidence>
<dbReference type="InterPro" id="IPR058488">
    <property type="entry name" value="DUF8175"/>
</dbReference>
<feature type="signal peptide" evidence="1">
    <location>
        <begin position="1"/>
        <end position="25"/>
    </location>
</feature>